<evidence type="ECO:0000313" key="2">
    <source>
        <dbReference type="Proteomes" id="UP000321196"/>
    </source>
</evidence>
<reference evidence="1 2" key="1">
    <citation type="submission" date="2019-08" db="EMBL/GenBank/DDBJ databases">
        <authorList>
            <person name="Dong K."/>
        </authorList>
    </citation>
    <scope>NUCLEOTIDE SEQUENCE [LARGE SCALE GENOMIC DNA]</scope>
    <source>
        <strain evidence="1 2">M4-8</strain>
    </source>
</reference>
<keyword evidence="2" id="KW-1185">Reference proteome</keyword>
<name>A0A5C8HK06_9MICO</name>
<dbReference type="AlphaFoldDB" id="A0A5C8HK06"/>
<proteinExistence type="predicted"/>
<dbReference type="Proteomes" id="UP000321196">
    <property type="component" value="Unassembled WGS sequence"/>
</dbReference>
<evidence type="ECO:0000313" key="1">
    <source>
        <dbReference type="EMBL" id="TXK02679.1"/>
    </source>
</evidence>
<protein>
    <submittedName>
        <fullName evidence="1">Uncharacterized protein</fullName>
    </submittedName>
</protein>
<sequence length="199" mass="21708">MKRSEPFDASAISAEISIARSEGRAMVAGALDFLLHDDALHEDDLAYFAFLERAQAMHIGVVDLVERGNPIASVTLLRAFAENLAVVYYLADRPSEVQKLGPGATQGFPIGRVIAAANKSLPGFKDLYAHWSNIAHPSGKGGFHTLDVSDDGTFTWQSHPKFRSLDDAHQILDWLSDLCSLTRQIIVHTGARLSNGTHD</sequence>
<dbReference type="RefSeq" id="WP_147826613.1">
    <property type="nucleotide sequence ID" value="NZ_BAAARG010000005.1"/>
</dbReference>
<comment type="caution">
    <text evidence="1">The sequence shown here is derived from an EMBL/GenBank/DDBJ whole genome shotgun (WGS) entry which is preliminary data.</text>
</comment>
<gene>
    <name evidence="1" type="ORF">FVP60_12415</name>
</gene>
<dbReference type="EMBL" id="VRSW01000006">
    <property type="protein sequence ID" value="TXK02679.1"/>
    <property type="molecule type" value="Genomic_DNA"/>
</dbReference>
<dbReference type="OrthoDB" id="9853534at2"/>
<accession>A0A5C8HK06</accession>
<organism evidence="1 2">
    <name type="scientific">Microbacterium mitrae</name>
    <dbReference type="NCBI Taxonomy" id="664640"/>
    <lineage>
        <taxon>Bacteria</taxon>
        <taxon>Bacillati</taxon>
        <taxon>Actinomycetota</taxon>
        <taxon>Actinomycetes</taxon>
        <taxon>Micrococcales</taxon>
        <taxon>Microbacteriaceae</taxon>
        <taxon>Microbacterium</taxon>
    </lineage>
</organism>